<name>A0A0F9HVJ2_9ZZZZ</name>
<comment type="caution">
    <text evidence="1">The sequence shown here is derived from an EMBL/GenBank/DDBJ whole genome shotgun (WGS) entry which is preliminary data.</text>
</comment>
<evidence type="ECO:0000313" key="1">
    <source>
        <dbReference type="EMBL" id="KKM19431.1"/>
    </source>
</evidence>
<proteinExistence type="predicted"/>
<dbReference type="AlphaFoldDB" id="A0A0F9HVJ2"/>
<protein>
    <submittedName>
        <fullName evidence="1">Uncharacterized protein</fullName>
    </submittedName>
</protein>
<dbReference type="EMBL" id="LAZR01013988">
    <property type="protein sequence ID" value="KKM19431.1"/>
    <property type="molecule type" value="Genomic_DNA"/>
</dbReference>
<sequence length="149" mass="16362">MKRKVLLAMVLLLCSGCIPASQQEVIELTNLVKEIVPVVREVAGEGNEKVERLLSDVERVNEAVATADDPIEAISKGWDASKPFNPYYGYGAAALALLKLFGDNKKKKIIEDKYAATKVGIEKFRNENGDGGVELYKIIGEVRKAKKIV</sequence>
<accession>A0A0F9HVJ2</accession>
<gene>
    <name evidence="1" type="ORF">LCGC14_1655780</name>
</gene>
<reference evidence="1" key="1">
    <citation type="journal article" date="2015" name="Nature">
        <title>Complex archaea that bridge the gap between prokaryotes and eukaryotes.</title>
        <authorList>
            <person name="Spang A."/>
            <person name="Saw J.H."/>
            <person name="Jorgensen S.L."/>
            <person name="Zaremba-Niedzwiedzka K."/>
            <person name="Martijn J."/>
            <person name="Lind A.E."/>
            <person name="van Eijk R."/>
            <person name="Schleper C."/>
            <person name="Guy L."/>
            <person name="Ettema T.J."/>
        </authorList>
    </citation>
    <scope>NUCLEOTIDE SEQUENCE</scope>
</reference>
<organism evidence="1">
    <name type="scientific">marine sediment metagenome</name>
    <dbReference type="NCBI Taxonomy" id="412755"/>
    <lineage>
        <taxon>unclassified sequences</taxon>
        <taxon>metagenomes</taxon>
        <taxon>ecological metagenomes</taxon>
    </lineage>
</organism>